<dbReference type="InterPro" id="IPR016181">
    <property type="entry name" value="Acyl_CoA_acyltransferase"/>
</dbReference>
<name>A0ABN0W740_9BACI</name>
<gene>
    <name evidence="2" type="ORF">GCM10008967_17530</name>
</gene>
<evidence type="ECO:0000259" key="1">
    <source>
        <dbReference type="PROSITE" id="PS51186"/>
    </source>
</evidence>
<dbReference type="RefSeq" id="WP_343798264.1">
    <property type="nucleotide sequence ID" value="NZ_BAAADJ010000018.1"/>
</dbReference>
<evidence type="ECO:0000313" key="3">
    <source>
        <dbReference type="Proteomes" id="UP001500782"/>
    </source>
</evidence>
<comment type="caution">
    <text evidence="2">The sequence shown here is derived from an EMBL/GenBank/DDBJ whole genome shotgun (WGS) entry which is preliminary data.</text>
</comment>
<dbReference type="InterPro" id="IPR000182">
    <property type="entry name" value="GNAT_dom"/>
</dbReference>
<organism evidence="2 3">
    <name type="scientific">Bacillus carboniphilus</name>
    <dbReference type="NCBI Taxonomy" id="86663"/>
    <lineage>
        <taxon>Bacteria</taxon>
        <taxon>Bacillati</taxon>
        <taxon>Bacillota</taxon>
        <taxon>Bacilli</taxon>
        <taxon>Bacillales</taxon>
        <taxon>Bacillaceae</taxon>
        <taxon>Bacillus</taxon>
    </lineage>
</organism>
<proteinExistence type="predicted"/>
<dbReference type="CDD" id="cd04301">
    <property type="entry name" value="NAT_SF"/>
    <property type="match status" value="1"/>
</dbReference>
<protein>
    <submittedName>
        <fullName evidence="2">GNAT family N-acetyltransferase</fullName>
    </submittedName>
</protein>
<dbReference type="Proteomes" id="UP001500782">
    <property type="component" value="Unassembled WGS sequence"/>
</dbReference>
<sequence length="166" mass="19430">MKDLVVRIVKVGIAEKSIFESLVSLYLHDLSEYTNDLDINSQGNFEYNGLHLYWEREELIPFFILLEEKVVGFVLLNQSPFIPAGFDYGINELFVLRKFRGKDIAKMAVKELFSMYKGTYYIVQLTKNQPAVNFWRRLYKNLNLKVDYIEKTVDGEPCNLQKVSVQ</sequence>
<accession>A0ABN0W740</accession>
<dbReference type="Pfam" id="PF00583">
    <property type="entry name" value="Acetyltransf_1"/>
    <property type="match status" value="1"/>
</dbReference>
<feature type="domain" description="N-acetyltransferase" evidence="1">
    <location>
        <begin position="9"/>
        <end position="154"/>
    </location>
</feature>
<keyword evidence="3" id="KW-1185">Reference proteome</keyword>
<evidence type="ECO:0000313" key="2">
    <source>
        <dbReference type="EMBL" id="GAA0327526.1"/>
    </source>
</evidence>
<dbReference type="Gene3D" id="3.40.630.30">
    <property type="match status" value="1"/>
</dbReference>
<dbReference type="EMBL" id="BAAADJ010000018">
    <property type="protein sequence ID" value="GAA0327526.1"/>
    <property type="molecule type" value="Genomic_DNA"/>
</dbReference>
<dbReference type="SUPFAM" id="SSF55729">
    <property type="entry name" value="Acyl-CoA N-acyltransferases (Nat)"/>
    <property type="match status" value="1"/>
</dbReference>
<reference evidence="2 3" key="1">
    <citation type="journal article" date="2019" name="Int. J. Syst. Evol. Microbiol.">
        <title>The Global Catalogue of Microorganisms (GCM) 10K type strain sequencing project: providing services to taxonomists for standard genome sequencing and annotation.</title>
        <authorList>
            <consortium name="The Broad Institute Genomics Platform"/>
            <consortium name="The Broad Institute Genome Sequencing Center for Infectious Disease"/>
            <person name="Wu L."/>
            <person name="Ma J."/>
        </authorList>
    </citation>
    <scope>NUCLEOTIDE SEQUENCE [LARGE SCALE GENOMIC DNA]</scope>
    <source>
        <strain evidence="2 3">JCM 9731</strain>
    </source>
</reference>
<dbReference type="PROSITE" id="PS51186">
    <property type="entry name" value="GNAT"/>
    <property type="match status" value="1"/>
</dbReference>